<dbReference type="Gene3D" id="3.10.450.530">
    <property type="entry name" value="Ribonuclease toxin, BrnT, of type II toxin-antitoxin system"/>
    <property type="match status" value="1"/>
</dbReference>
<dbReference type="InterPro" id="IPR038573">
    <property type="entry name" value="BrnT_sf"/>
</dbReference>
<gene>
    <name evidence="1" type="ORF">ACG00Y_24420</name>
</gene>
<organism evidence="1 2">
    <name type="scientific">Pelomonas parva</name>
    <dbReference type="NCBI Taxonomy" id="3299032"/>
    <lineage>
        <taxon>Bacteria</taxon>
        <taxon>Pseudomonadati</taxon>
        <taxon>Pseudomonadota</taxon>
        <taxon>Betaproteobacteria</taxon>
        <taxon>Burkholderiales</taxon>
        <taxon>Sphaerotilaceae</taxon>
        <taxon>Roseateles</taxon>
    </lineage>
</organism>
<sequence>MQIEFDPAKDRANLSKHGVSLSLAVELDWDAALVWIDGRFEYGELRMIALASETNTLYYVAFVERGEVRRVISLRPATRREVKHYVENI</sequence>
<accession>A0ABW7FB28</accession>
<dbReference type="EMBL" id="JBIGHV010000011">
    <property type="protein sequence ID" value="MFG6433081.1"/>
    <property type="molecule type" value="Genomic_DNA"/>
</dbReference>
<name>A0ABW7FB28_9BURK</name>
<evidence type="ECO:0000313" key="1">
    <source>
        <dbReference type="EMBL" id="MFG6433081.1"/>
    </source>
</evidence>
<dbReference type="RefSeq" id="WP_394483486.1">
    <property type="nucleotide sequence ID" value="NZ_JBIGHV010000011.1"/>
</dbReference>
<evidence type="ECO:0000313" key="2">
    <source>
        <dbReference type="Proteomes" id="UP001606210"/>
    </source>
</evidence>
<comment type="caution">
    <text evidence="1">The sequence shown here is derived from an EMBL/GenBank/DDBJ whole genome shotgun (WGS) entry which is preliminary data.</text>
</comment>
<dbReference type="InterPro" id="IPR007460">
    <property type="entry name" value="BrnT_toxin"/>
</dbReference>
<protein>
    <submittedName>
        <fullName evidence="1">BrnT family toxin</fullName>
    </submittedName>
</protein>
<proteinExistence type="predicted"/>
<reference evidence="1 2" key="1">
    <citation type="submission" date="2024-08" db="EMBL/GenBank/DDBJ databases">
        <authorList>
            <person name="Lu H."/>
        </authorList>
    </citation>
    <scope>NUCLEOTIDE SEQUENCE [LARGE SCALE GENOMIC DNA]</scope>
    <source>
        <strain evidence="1 2">LYH14W</strain>
    </source>
</reference>
<dbReference type="Pfam" id="PF04365">
    <property type="entry name" value="BrnT_toxin"/>
    <property type="match status" value="1"/>
</dbReference>
<dbReference type="Proteomes" id="UP001606210">
    <property type="component" value="Unassembled WGS sequence"/>
</dbReference>
<keyword evidence="2" id="KW-1185">Reference proteome</keyword>